<dbReference type="InterPro" id="IPR027417">
    <property type="entry name" value="P-loop_NTPase"/>
</dbReference>
<sequence>MKRAYHGNPTTLPVRGVCYWLQSLNGHLEDVLLKALIMYCQQWNIRTEADLLLSLTADKPSVQRWLQQAMKKGNQRHLVAARPATLNSFIEYVTRALSTRHISEIRNKSPLMARHGEGFGIASIVTSVADLLSRSPKSHGAPTMAGAASYPEKCPAFFTTGCDSLDRLLAGSLSTPPGSLFVGGFGAGFLTEVYGEAGSGKTQLVIQCLLHCIVEHKCAVLVSEALGCELGRSAHADGVAAFYIVSESVHAARLMQLTEGVIGRVKERVHRYVSHLPSSTVGRLTAQMDKTLTTRSVLEGLKICEVGSAKVLLQLISSGALSRLFSAQCGRGVVVVDSIAALGYHGSVKDDENDGAKPGSDIAAVGALLKAFAVQEGAAVIVTNQVRSLLMPPDGGAMQWQGAGRSVPALGMGWCVAPHIRVHLQCLARSFGTVRRQLTVVCGPAHQPACGTYTIRKEGIFSDE</sequence>
<dbReference type="GO" id="GO:0045003">
    <property type="term" value="P:double-strand break repair via synthesis-dependent strand annealing"/>
    <property type="evidence" value="ECO:0007669"/>
    <property type="project" value="TreeGrafter"/>
</dbReference>
<proteinExistence type="predicted"/>
<dbReference type="PANTHER" id="PTHR46487">
    <property type="entry name" value="DNA REPAIR PROTEIN XRCC3"/>
    <property type="match status" value="1"/>
</dbReference>
<accession>G0TTK9</accession>
<dbReference type="AlphaFoldDB" id="G0TTK9"/>
<dbReference type="SUPFAM" id="SSF52540">
    <property type="entry name" value="P-loop containing nucleoside triphosphate hydrolases"/>
    <property type="match status" value="1"/>
</dbReference>
<reference evidence="1" key="1">
    <citation type="journal article" date="2012" name="Proc. Natl. Acad. Sci. U.S.A.">
        <title>Antigenic diversity is generated by distinct evolutionary mechanisms in African trypanosome species.</title>
        <authorList>
            <person name="Jackson A.P."/>
            <person name="Berry A."/>
            <person name="Aslett M."/>
            <person name="Allison H.C."/>
            <person name="Burton P."/>
            <person name="Vavrova-Anderson J."/>
            <person name="Brown R."/>
            <person name="Browne H."/>
            <person name="Corton N."/>
            <person name="Hauser H."/>
            <person name="Gamble J."/>
            <person name="Gilderthorp R."/>
            <person name="Marcello L."/>
            <person name="McQuillan J."/>
            <person name="Otto T.D."/>
            <person name="Quail M.A."/>
            <person name="Sanders M.J."/>
            <person name="van Tonder A."/>
            <person name="Ginger M.L."/>
            <person name="Field M.C."/>
            <person name="Barry J.D."/>
            <person name="Hertz-Fowler C."/>
            <person name="Berriman M."/>
        </authorList>
    </citation>
    <scope>NUCLEOTIDE SEQUENCE</scope>
    <source>
        <strain evidence="1">Y486</strain>
    </source>
</reference>
<dbReference type="EMBL" id="HE573019">
    <property type="protein sequence ID" value="CCC47290.1"/>
    <property type="molecule type" value="Genomic_DNA"/>
</dbReference>
<dbReference type="GO" id="GO:0000722">
    <property type="term" value="P:telomere maintenance via recombination"/>
    <property type="evidence" value="ECO:0007669"/>
    <property type="project" value="TreeGrafter"/>
</dbReference>
<name>G0TTK9_TRYVY</name>
<protein>
    <submittedName>
        <fullName evidence="1">Putative DNA repair protein</fullName>
    </submittedName>
</protein>
<dbReference type="GO" id="GO:0005657">
    <property type="term" value="C:replication fork"/>
    <property type="evidence" value="ECO:0007669"/>
    <property type="project" value="TreeGrafter"/>
</dbReference>
<dbReference type="GO" id="GO:0090656">
    <property type="term" value="P:t-circle formation"/>
    <property type="evidence" value="ECO:0007669"/>
    <property type="project" value="TreeGrafter"/>
</dbReference>
<dbReference type="OMA" id="FCHASEI"/>
<gene>
    <name evidence="1" type="ORF">TVY486_0304610</name>
</gene>
<organism evidence="1">
    <name type="scientific">Trypanosoma vivax (strain Y486)</name>
    <dbReference type="NCBI Taxonomy" id="1055687"/>
    <lineage>
        <taxon>Eukaryota</taxon>
        <taxon>Discoba</taxon>
        <taxon>Euglenozoa</taxon>
        <taxon>Kinetoplastea</taxon>
        <taxon>Metakinetoplastina</taxon>
        <taxon>Trypanosomatida</taxon>
        <taxon>Trypanosomatidae</taxon>
        <taxon>Trypanosoma</taxon>
        <taxon>Duttonella</taxon>
    </lineage>
</organism>
<dbReference type="VEuPathDB" id="TriTrypDB:TvY486_0304610"/>
<dbReference type="GO" id="GO:0000400">
    <property type="term" value="F:four-way junction DNA binding"/>
    <property type="evidence" value="ECO:0007669"/>
    <property type="project" value="TreeGrafter"/>
</dbReference>
<dbReference type="GO" id="GO:0071140">
    <property type="term" value="P:resolution of mitotic recombination intermediates"/>
    <property type="evidence" value="ECO:0007669"/>
    <property type="project" value="TreeGrafter"/>
</dbReference>
<dbReference type="PANTHER" id="PTHR46487:SF1">
    <property type="entry name" value="DNA REPAIR PROTEIN XRCC3"/>
    <property type="match status" value="1"/>
</dbReference>
<dbReference type="GO" id="GO:0033065">
    <property type="term" value="C:Rad51C-XRCC3 complex"/>
    <property type="evidence" value="ECO:0007669"/>
    <property type="project" value="TreeGrafter"/>
</dbReference>
<dbReference type="Gene3D" id="3.40.50.300">
    <property type="entry name" value="P-loop containing nucleotide triphosphate hydrolases"/>
    <property type="match status" value="1"/>
</dbReference>
<evidence type="ECO:0000313" key="1">
    <source>
        <dbReference type="EMBL" id="CCC47290.1"/>
    </source>
</evidence>